<dbReference type="EMBL" id="DNAA01000038">
    <property type="protein sequence ID" value="HBA08372.1"/>
    <property type="molecule type" value="Genomic_DNA"/>
</dbReference>
<dbReference type="Proteomes" id="UP000264313">
    <property type="component" value="Unassembled WGS sequence"/>
</dbReference>
<dbReference type="InterPro" id="IPR009883">
    <property type="entry name" value="YgfX"/>
</dbReference>
<feature type="transmembrane region" description="Helical" evidence="1">
    <location>
        <begin position="68"/>
        <end position="87"/>
    </location>
</feature>
<proteinExistence type="predicted"/>
<evidence type="ECO:0000313" key="3">
    <source>
        <dbReference type="Proteomes" id="UP000264313"/>
    </source>
</evidence>
<keyword evidence="1" id="KW-0472">Membrane</keyword>
<evidence type="ECO:0000313" key="2">
    <source>
        <dbReference type="EMBL" id="HBA08372.1"/>
    </source>
</evidence>
<dbReference type="AlphaFoldDB" id="A0A351R8K1"/>
<keyword evidence="1" id="KW-1133">Transmembrane helix</keyword>
<reference evidence="2 3" key="1">
    <citation type="journal article" date="2018" name="Nat. Biotechnol.">
        <title>A standardized bacterial taxonomy based on genome phylogeny substantially revises the tree of life.</title>
        <authorList>
            <person name="Parks D.H."/>
            <person name="Chuvochina M."/>
            <person name="Waite D.W."/>
            <person name="Rinke C."/>
            <person name="Skarshewski A."/>
            <person name="Chaumeil P.A."/>
            <person name="Hugenholtz P."/>
        </authorList>
    </citation>
    <scope>NUCLEOTIDE SEQUENCE [LARGE SCALE GENOMIC DNA]</scope>
    <source>
        <strain evidence="2">UBA9958</strain>
    </source>
</reference>
<comment type="caution">
    <text evidence="2">The sequence shown here is derived from an EMBL/GenBank/DDBJ whole genome shotgun (WGS) entry which is preliminary data.</text>
</comment>
<evidence type="ECO:0008006" key="4">
    <source>
        <dbReference type="Google" id="ProtNLM"/>
    </source>
</evidence>
<name>A0A351R8K1_9PROT</name>
<feature type="transmembrane region" description="Helical" evidence="1">
    <location>
        <begin position="43"/>
        <end position="62"/>
    </location>
</feature>
<accession>A0A351R8K1</accession>
<gene>
    <name evidence="2" type="ORF">DCW48_01465</name>
</gene>
<sequence>MNKLLPLLIAHVNLLYYYLVSIDHLKLTADYNVKPIDLNFKPSFILSIAIFLMSVMSSWIVYVVNLSLSIQCFSLLLIWIAAIYAIIKDGLLLFPWSLAKLHVNAKNQLNVIRKDGQVLSDLSLKDDSVVTPLLTIVHFRPKNTTWAKRLFNQRFLILADSVDAEAFRQLRVWLLWGENRK</sequence>
<feature type="transmembrane region" description="Helical" evidence="1">
    <location>
        <begin position="6"/>
        <end position="22"/>
    </location>
</feature>
<dbReference type="Pfam" id="PF07254">
    <property type="entry name" value="Cpta_toxin"/>
    <property type="match status" value="1"/>
</dbReference>
<organism evidence="2 3">
    <name type="scientific">Methylotenera mobilis</name>
    <dbReference type="NCBI Taxonomy" id="359408"/>
    <lineage>
        <taxon>Bacteria</taxon>
        <taxon>Pseudomonadati</taxon>
        <taxon>Pseudomonadota</taxon>
        <taxon>Betaproteobacteria</taxon>
        <taxon>Nitrosomonadales</taxon>
        <taxon>Methylophilaceae</taxon>
        <taxon>Methylotenera</taxon>
    </lineage>
</organism>
<keyword evidence="1" id="KW-0812">Transmembrane</keyword>
<protein>
    <recommendedName>
        <fullName evidence="4">Toxin CptA</fullName>
    </recommendedName>
</protein>
<evidence type="ECO:0000256" key="1">
    <source>
        <dbReference type="SAM" id="Phobius"/>
    </source>
</evidence>